<feature type="region of interest" description="Disordered" evidence="1">
    <location>
        <begin position="126"/>
        <end position="170"/>
    </location>
</feature>
<protein>
    <submittedName>
        <fullName evidence="2">Uncharacterized protein</fullName>
    </submittedName>
</protein>
<organism evidence="2 3">
    <name type="scientific">Nesidiocoris tenuis</name>
    <dbReference type="NCBI Taxonomy" id="355587"/>
    <lineage>
        <taxon>Eukaryota</taxon>
        <taxon>Metazoa</taxon>
        <taxon>Ecdysozoa</taxon>
        <taxon>Arthropoda</taxon>
        <taxon>Hexapoda</taxon>
        <taxon>Insecta</taxon>
        <taxon>Pterygota</taxon>
        <taxon>Neoptera</taxon>
        <taxon>Paraneoptera</taxon>
        <taxon>Hemiptera</taxon>
        <taxon>Heteroptera</taxon>
        <taxon>Panheteroptera</taxon>
        <taxon>Cimicomorpha</taxon>
        <taxon>Miridae</taxon>
        <taxon>Dicyphina</taxon>
        <taxon>Nesidiocoris</taxon>
    </lineage>
</organism>
<evidence type="ECO:0000256" key="1">
    <source>
        <dbReference type="SAM" id="MobiDB-lite"/>
    </source>
</evidence>
<dbReference type="OrthoDB" id="10663192at2759"/>
<evidence type="ECO:0000313" key="2">
    <source>
        <dbReference type="EMBL" id="CAA9998960.1"/>
    </source>
</evidence>
<evidence type="ECO:0000313" key="3">
    <source>
        <dbReference type="Proteomes" id="UP000479000"/>
    </source>
</evidence>
<dbReference type="EMBL" id="CADCXU010007871">
    <property type="protein sequence ID" value="CAA9998960.1"/>
    <property type="molecule type" value="Genomic_DNA"/>
</dbReference>
<reference evidence="2 3" key="1">
    <citation type="submission" date="2020-02" db="EMBL/GenBank/DDBJ databases">
        <authorList>
            <person name="Ferguson B K."/>
        </authorList>
    </citation>
    <scope>NUCLEOTIDE SEQUENCE [LARGE SCALE GENOMIC DNA]</scope>
</reference>
<feature type="non-terminal residue" evidence="2">
    <location>
        <position position="573"/>
    </location>
</feature>
<keyword evidence="3" id="KW-1185">Reference proteome</keyword>
<sequence length="573" mass="64954">MVNGNHRDEILSLRKNNSEKVTKTITSFRVACLIVRPVSNQVRLQRLVKLVNKAISILSASPACQFNNTQYHPLFEICETKIETPVCFRSRDIPRTVPEEKIVPSEPKAGERVPIKDEPEVVLRLEAPPETLHSNGTALYSGAKKRVDSKNKPEIKPKPPDPSRKHSASTTNLYKSNYKESYSINNNNRLSLPKVTILDDLLDDKVKSKKPNSSFLWGGLPGKNEESQKRGDEMSKISNPETIKNHIEEPIAQSKPKPAQPPNDERDNFKIPLRPQSLINLKANVENDVTSEKNDVALTPTSLVANKSSLYRDLGRSQESISSLKKSQENLRAFERSQESIVSESRSLQDVSQNSNRFSGGSQSSLETVRSSADLPREPMKKVPLAEDRCVIQKNEAPEPKKSLDRVPSIRSNASYEDIGNYKYEDVVENSYTVIGGDYDDTEAIYDDVLNHQGVLANEGNCFHTYKCVSNRVRGEICFSVKNSKTQISNSNLNSNSTSDSNFNLNHRQWREHKRRQRFEFGASEQPVRPQAGKSGFFRLEEKAKPKVQHDSWSQRVRRQWSHRLAEEFKTSR</sequence>
<gene>
    <name evidence="2" type="ORF">NTEN_LOCUS5243</name>
</gene>
<feature type="region of interest" description="Disordered" evidence="1">
    <location>
        <begin position="210"/>
        <end position="270"/>
    </location>
</feature>
<proteinExistence type="predicted"/>
<name>A0A6H5G882_9HEMI</name>
<feature type="compositionally biased region" description="Basic and acidic residues" evidence="1">
    <location>
        <begin position="223"/>
        <end position="235"/>
    </location>
</feature>
<dbReference type="AlphaFoldDB" id="A0A6H5G882"/>
<feature type="region of interest" description="Disordered" evidence="1">
    <location>
        <begin position="340"/>
        <end position="377"/>
    </location>
</feature>
<feature type="compositionally biased region" description="Basic and acidic residues" evidence="1">
    <location>
        <begin position="145"/>
        <end position="164"/>
    </location>
</feature>
<dbReference type="Proteomes" id="UP000479000">
    <property type="component" value="Unassembled WGS sequence"/>
</dbReference>
<accession>A0A6H5G882</accession>
<feature type="compositionally biased region" description="Polar residues" evidence="1">
    <location>
        <begin position="340"/>
        <end position="371"/>
    </location>
</feature>